<dbReference type="InterPro" id="IPR011047">
    <property type="entry name" value="Quinoprotein_ADH-like_sf"/>
</dbReference>
<comment type="caution">
    <text evidence="1">The sequence shown here is derived from an EMBL/GenBank/DDBJ whole genome shotgun (WGS) entry which is preliminary data.</text>
</comment>
<dbReference type="SUPFAM" id="SSF50998">
    <property type="entry name" value="Quinoprotein alcohol dehydrogenase-like"/>
    <property type="match status" value="2"/>
</dbReference>
<dbReference type="InterPro" id="IPR018391">
    <property type="entry name" value="PQQ_b-propeller_rpt"/>
</dbReference>
<gene>
    <name evidence="1" type="ORF">Cch01nite_16360</name>
</gene>
<dbReference type="SMART" id="SM00564">
    <property type="entry name" value="PQQ"/>
    <property type="match status" value="5"/>
</dbReference>
<dbReference type="EMBL" id="BONK01000004">
    <property type="protein sequence ID" value="GIG20912.1"/>
    <property type="molecule type" value="Genomic_DNA"/>
</dbReference>
<sequence>MTMSAPTDQDLTPVLLPGASGWDPDGSLTVTVREDAAAALGRVGPAVEVAGLVRFVPVVLKVPVDDDDVRGIDPGSVRVLHRLPGGGSAVVDASGAVPGLGHVWAIVTAPGVYEAFGLPLDPVAEQLVEDAAAGGRAVDTVPPGTVPAFREAVAADLAATDPDRFAQMERGDGFGVVALPLPGDIDDDELLRTVRDLERDRTPEQQLLVSHAETRTRVTRALPGVPASANWWMYHRDPEHTGVVTDSHLDVTTVGGLRPRYRLPLDGPVVSVPAVVDNVVYVGVGNSRRAVAGRGGTLYAIDLITGALRSSFTFSTPPLGGSRQGLAGIACTPAVVDGRVYFSGQDGKLYCLDQQTLSPVWVTDMRHADPAHRQPVTHQVNAEGWCSPLVVNGRVYVGWGESESNAFGFFYCLDAASGDVVWLFCTTLFPGVTDNVPNVIPRTAVGMSPLPPGFAAADDPPVRGGSPWSSVAYDAASDRVVVGTGNVLPQHPLPQPKYSLGVLSLDATTGGSPRFFQPANADNYRPDDSDVDMAASPLVYTVGGRRVVALGCKNGSFFVLDAASLEVLARRQLLPRAGGNGGFPGDRGRRLRFVDPREVEHGQISTENFYGTFSCPVVHAGLRRIFVGLGGFEFGGAHPGIDSPTTPFLRAMDWADLTDAWATRVGPDRVSRYVTATPPLYTTPGEAGFSSPVLVNDLVLMTTSRPALYGFDAGTGLAVYQAPGFGPQRPNSFTLGPAVYGDWVVAGSANLGLLAFSL</sequence>
<name>A0A919P2G7_9CELL</name>
<dbReference type="Gene3D" id="2.130.10.10">
    <property type="entry name" value="YVTN repeat-like/Quinoprotein amine dehydrogenase"/>
    <property type="match status" value="1"/>
</dbReference>
<evidence type="ECO:0000313" key="1">
    <source>
        <dbReference type="EMBL" id="GIG20912.1"/>
    </source>
</evidence>
<dbReference type="Gene3D" id="2.140.10.10">
    <property type="entry name" value="Quinoprotein alcohol dehydrogenase-like superfamily"/>
    <property type="match status" value="1"/>
</dbReference>
<dbReference type="InterPro" id="IPR015943">
    <property type="entry name" value="WD40/YVTN_repeat-like_dom_sf"/>
</dbReference>
<evidence type="ECO:0000313" key="2">
    <source>
        <dbReference type="Proteomes" id="UP000632740"/>
    </source>
</evidence>
<reference evidence="1" key="1">
    <citation type="submission" date="2021-01" db="EMBL/GenBank/DDBJ databases">
        <title>Whole genome shotgun sequence of Cellulomonas chitinilytica NBRC 110799.</title>
        <authorList>
            <person name="Komaki H."/>
            <person name="Tamura T."/>
        </authorList>
    </citation>
    <scope>NUCLEOTIDE SEQUENCE</scope>
    <source>
        <strain evidence="1">NBRC 110799</strain>
    </source>
</reference>
<dbReference type="Proteomes" id="UP000632740">
    <property type="component" value="Unassembled WGS sequence"/>
</dbReference>
<organism evidence="1 2">
    <name type="scientific">Cellulomonas chitinilytica</name>
    <dbReference type="NCBI Taxonomy" id="398759"/>
    <lineage>
        <taxon>Bacteria</taxon>
        <taxon>Bacillati</taxon>
        <taxon>Actinomycetota</taxon>
        <taxon>Actinomycetes</taxon>
        <taxon>Micrococcales</taxon>
        <taxon>Cellulomonadaceae</taxon>
        <taxon>Cellulomonas</taxon>
    </lineage>
</organism>
<accession>A0A919P2G7</accession>
<dbReference type="PANTHER" id="PTHR34512:SF30">
    <property type="entry name" value="OUTER MEMBRANE PROTEIN ASSEMBLY FACTOR BAMB"/>
    <property type="match status" value="1"/>
</dbReference>
<protein>
    <submittedName>
        <fullName evidence="1">Uncharacterized protein</fullName>
    </submittedName>
</protein>
<dbReference type="AlphaFoldDB" id="A0A919P2G7"/>
<proteinExistence type="predicted"/>
<keyword evidence="2" id="KW-1185">Reference proteome</keyword>
<dbReference type="PANTHER" id="PTHR34512">
    <property type="entry name" value="CELL SURFACE PROTEIN"/>
    <property type="match status" value="1"/>
</dbReference>